<dbReference type="EMBL" id="JAGFNK010000479">
    <property type="protein sequence ID" value="KAI9449701.1"/>
    <property type="molecule type" value="Genomic_DNA"/>
</dbReference>
<evidence type="ECO:0000313" key="1">
    <source>
        <dbReference type="EMBL" id="KAI9449701.1"/>
    </source>
</evidence>
<keyword evidence="2" id="KW-1185">Reference proteome</keyword>
<sequence>MAHAYFHTYREQLAQLYHGYALWEPAPGGLYDQVRVGDVGFILHGHFTRFFNALLPAGHPNQGYDLPRDFVPLSMGPFGNIRILTLSHGDYCSNSVTAIRDPIGDQIQAASPDDVPNASFKCRRGKGAFLSLPFNAHREDAIRTKVFETYIRRYCDSWLEVAHLGGYDVKLEDIIFVTGCDLTSSWAMAAFTNPPWDAEMSLSVQPIGAASARFQWAAPSQPHNNESHQNASRTHCVFIRGFRAKRILNFIKKTKAFAEHLPDNPDNEPESSIELVREPDEPEYRDPLIGVLDYLAEQSPDQELAIAHEYDLGKIEGLEVLTADAVENFLRQNEFPVQVDKGVALLGDEDEEVVPEDVKMTFHAHAELGDDPIPLIIHPALMKYLLKFDITTQTVNHDLGLPPEDLQSPAVHPPMYVLMLENEQGYPQNIEVRASDRGSSVGITVEDVLNTIGNDLRKSSSQREWAELNEDIRREVEDAFEDRARTEEDRSGGLRKIDYLRGRNRLQIFSRHTLPEDEEISQALPSARAL</sequence>
<evidence type="ECO:0000313" key="2">
    <source>
        <dbReference type="Proteomes" id="UP001207468"/>
    </source>
</evidence>
<proteinExistence type="predicted"/>
<dbReference type="Proteomes" id="UP001207468">
    <property type="component" value="Unassembled WGS sequence"/>
</dbReference>
<accession>A0ACC0TVY5</accession>
<organism evidence="1 2">
    <name type="scientific">Russula earlei</name>
    <dbReference type="NCBI Taxonomy" id="71964"/>
    <lineage>
        <taxon>Eukaryota</taxon>
        <taxon>Fungi</taxon>
        <taxon>Dikarya</taxon>
        <taxon>Basidiomycota</taxon>
        <taxon>Agaricomycotina</taxon>
        <taxon>Agaricomycetes</taxon>
        <taxon>Russulales</taxon>
        <taxon>Russulaceae</taxon>
        <taxon>Russula</taxon>
    </lineage>
</organism>
<reference evidence="1" key="1">
    <citation type="submission" date="2021-03" db="EMBL/GenBank/DDBJ databases">
        <title>Evolutionary priming and transition to the ectomycorrhizal habit in an iconic lineage of mushroom-forming fungi: is preadaptation a requirement?</title>
        <authorList>
            <consortium name="DOE Joint Genome Institute"/>
            <person name="Looney B.P."/>
            <person name="Miyauchi S."/>
            <person name="Morin E."/>
            <person name="Drula E."/>
            <person name="Courty P.E."/>
            <person name="Chicoki N."/>
            <person name="Fauchery L."/>
            <person name="Kohler A."/>
            <person name="Kuo A."/>
            <person name="LaButti K."/>
            <person name="Pangilinan J."/>
            <person name="Lipzen A."/>
            <person name="Riley R."/>
            <person name="Andreopoulos W."/>
            <person name="He G."/>
            <person name="Johnson J."/>
            <person name="Barry K.W."/>
            <person name="Grigoriev I.V."/>
            <person name="Nagy L."/>
            <person name="Hibbett D."/>
            <person name="Henrissat B."/>
            <person name="Matheny P.B."/>
            <person name="Labbe J."/>
            <person name="Martin A.F."/>
        </authorList>
    </citation>
    <scope>NUCLEOTIDE SEQUENCE</scope>
    <source>
        <strain evidence="1">BPL698</strain>
    </source>
</reference>
<comment type="caution">
    <text evidence="1">The sequence shown here is derived from an EMBL/GenBank/DDBJ whole genome shotgun (WGS) entry which is preliminary data.</text>
</comment>
<name>A0ACC0TVY5_9AGAM</name>
<protein>
    <submittedName>
        <fullName evidence="1">Uncharacterized protein</fullName>
    </submittedName>
</protein>
<gene>
    <name evidence="1" type="ORF">F5148DRAFT_1246190</name>
</gene>